<protein>
    <submittedName>
        <fullName evidence="2">Uncharacterized protein</fullName>
    </submittedName>
</protein>
<evidence type="ECO:0000313" key="3">
    <source>
        <dbReference type="Proteomes" id="UP000658127"/>
    </source>
</evidence>
<accession>A0ABQ2KW88</accession>
<dbReference type="EMBL" id="BMNE01000008">
    <property type="protein sequence ID" value="GGN94497.1"/>
    <property type="molecule type" value="Genomic_DNA"/>
</dbReference>
<sequence>MVNTGKHWTTLERLNTLTLVTDSAEELEARIADLRAEVRRAAASGDRATARQLRAQLRKTESAWDAVVLGSIPEAPAALDRADAPAVPVREHVHRALTLLSVPSAPKLVLAVHDACFSGELLPARLTSLRRDEERSFRSAPYARPYYICAALTTDLLSPARGVMAVSSWPLERRMVGPLSPRVDLLTSAIRLAEHLSAQPAVARPGLRVLWRLAVSIPGVAGAPDALDPATVIEAARRELAVHEDEDARQRRAAARRAGEQLADPAAQLFGVRLGVADRRRIEVK</sequence>
<dbReference type="Proteomes" id="UP000658127">
    <property type="component" value="Unassembled WGS sequence"/>
</dbReference>
<keyword evidence="3" id="KW-1185">Reference proteome</keyword>
<feature type="coiled-coil region" evidence="1">
    <location>
        <begin position="17"/>
        <end position="44"/>
    </location>
</feature>
<evidence type="ECO:0000256" key="1">
    <source>
        <dbReference type="SAM" id="Coils"/>
    </source>
</evidence>
<evidence type="ECO:0000313" key="2">
    <source>
        <dbReference type="EMBL" id="GGN94497.1"/>
    </source>
</evidence>
<organism evidence="2 3">
    <name type="scientific">Nocardia rhizosphaerihabitans</name>
    <dbReference type="NCBI Taxonomy" id="1691570"/>
    <lineage>
        <taxon>Bacteria</taxon>
        <taxon>Bacillati</taxon>
        <taxon>Actinomycetota</taxon>
        <taxon>Actinomycetes</taxon>
        <taxon>Mycobacteriales</taxon>
        <taxon>Nocardiaceae</taxon>
        <taxon>Nocardia</taxon>
    </lineage>
</organism>
<name>A0ABQ2KW88_9NOCA</name>
<reference evidence="3" key="1">
    <citation type="journal article" date="2019" name="Int. J. Syst. Evol. Microbiol.">
        <title>The Global Catalogue of Microorganisms (GCM) 10K type strain sequencing project: providing services to taxonomists for standard genome sequencing and annotation.</title>
        <authorList>
            <consortium name="The Broad Institute Genomics Platform"/>
            <consortium name="The Broad Institute Genome Sequencing Center for Infectious Disease"/>
            <person name="Wu L."/>
            <person name="Ma J."/>
        </authorList>
    </citation>
    <scope>NUCLEOTIDE SEQUENCE [LARGE SCALE GENOMIC DNA]</scope>
    <source>
        <strain evidence="3">CGMCC 4.7329</strain>
    </source>
</reference>
<keyword evidence="1" id="KW-0175">Coiled coil</keyword>
<gene>
    <name evidence="2" type="ORF">GCM10011610_57530</name>
</gene>
<proteinExistence type="predicted"/>
<comment type="caution">
    <text evidence="2">The sequence shown here is derived from an EMBL/GenBank/DDBJ whole genome shotgun (WGS) entry which is preliminary data.</text>
</comment>